<evidence type="ECO:0000313" key="1">
    <source>
        <dbReference type="EMBL" id="GGM27927.1"/>
    </source>
</evidence>
<gene>
    <name evidence="1" type="ORF">GCM10009006_06800</name>
</gene>
<dbReference type="EMBL" id="BMON01000001">
    <property type="protein sequence ID" value="GGM27927.1"/>
    <property type="molecule type" value="Genomic_DNA"/>
</dbReference>
<dbReference type="InterPro" id="IPR018652">
    <property type="entry name" value="DUF2082_NA-bd_Znr"/>
</dbReference>
<protein>
    <recommendedName>
        <fullName evidence="3">Nucleic acid-binding protein</fullName>
    </recommendedName>
</protein>
<evidence type="ECO:0000313" key="2">
    <source>
        <dbReference type="Proteomes" id="UP000656367"/>
    </source>
</evidence>
<organism evidence="1 2">
    <name type="scientific">Haloarcula argentinensis</name>
    <dbReference type="NCBI Taxonomy" id="43776"/>
    <lineage>
        <taxon>Archaea</taxon>
        <taxon>Methanobacteriati</taxon>
        <taxon>Methanobacteriota</taxon>
        <taxon>Stenosarchaea group</taxon>
        <taxon>Halobacteria</taxon>
        <taxon>Halobacteriales</taxon>
        <taxon>Haloarculaceae</taxon>
        <taxon>Haloarcula</taxon>
    </lineage>
</organism>
<reference evidence="1" key="2">
    <citation type="submission" date="2020-09" db="EMBL/GenBank/DDBJ databases">
        <authorList>
            <person name="Sun Q."/>
            <person name="Ohkuma M."/>
        </authorList>
    </citation>
    <scope>NUCLEOTIDE SEQUENCE</scope>
    <source>
        <strain evidence="1">JCM 15759</strain>
    </source>
</reference>
<proteinExistence type="predicted"/>
<comment type="caution">
    <text evidence="1">The sequence shown here is derived from an EMBL/GenBank/DDBJ whole genome shotgun (WGS) entry which is preliminary data.</text>
</comment>
<reference evidence="1" key="1">
    <citation type="journal article" date="2014" name="Int. J. Syst. Evol. Microbiol.">
        <title>Complete genome sequence of Corynebacterium casei LMG S-19264T (=DSM 44701T), isolated from a smear-ripened cheese.</title>
        <authorList>
            <consortium name="US DOE Joint Genome Institute (JGI-PGF)"/>
            <person name="Walter F."/>
            <person name="Albersmeier A."/>
            <person name="Kalinowski J."/>
            <person name="Ruckert C."/>
        </authorList>
    </citation>
    <scope>NUCLEOTIDE SEQUENCE</scope>
    <source>
        <strain evidence="1">JCM 15759</strain>
    </source>
</reference>
<dbReference type="AlphaFoldDB" id="A0A830FAF4"/>
<accession>A0A830FAF4</accession>
<name>A0A830FAF4_HALAR</name>
<evidence type="ECO:0008006" key="3">
    <source>
        <dbReference type="Google" id="ProtNLM"/>
    </source>
</evidence>
<dbReference type="Pfam" id="PF09855">
    <property type="entry name" value="Zn_ribbon_13"/>
    <property type="match status" value="1"/>
</dbReference>
<dbReference type="Proteomes" id="UP000656367">
    <property type="component" value="Unassembled WGS sequence"/>
</dbReference>
<sequence>MEPTTCHGGTGFVMLRREQLCVMPSNTSPRDDDHGCPKCGHTGTDVGNISTTAGGFSKMFDIQTNQFQVVTCTNCGYSELYRDTGSGRSDLADIFLG</sequence>